<dbReference type="Proteomes" id="UP000590442">
    <property type="component" value="Unassembled WGS sequence"/>
</dbReference>
<dbReference type="InterPro" id="IPR053182">
    <property type="entry name" value="YobU-like_regulator"/>
</dbReference>
<organism evidence="2 3">
    <name type="scientific">Saonia flava</name>
    <dbReference type="NCBI Taxonomy" id="523696"/>
    <lineage>
        <taxon>Bacteria</taxon>
        <taxon>Pseudomonadati</taxon>
        <taxon>Bacteroidota</taxon>
        <taxon>Flavobacteriia</taxon>
        <taxon>Flavobacteriales</taxon>
        <taxon>Flavobacteriaceae</taxon>
        <taxon>Saonia</taxon>
    </lineage>
</organism>
<gene>
    <name evidence="2" type="ORF">GGR42_002721</name>
</gene>
<proteinExistence type="predicted"/>
<dbReference type="Pfam" id="PF14526">
    <property type="entry name" value="Cass2"/>
    <property type="match status" value="1"/>
</dbReference>
<keyword evidence="3" id="KW-1185">Reference proteome</keyword>
<dbReference type="SUPFAM" id="SSF55136">
    <property type="entry name" value="Probable bacterial effector-binding domain"/>
    <property type="match status" value="1"/>
</dbReference>
<name>A0A846QZ75_9FLAO</name>
<dbReference type="InterPro" id="IPR011256">
    <property type="entry name" value="Reg_factor_effector_dom_sf"/>
</dbReference>
<protein>
    <submittedName>
        <fullName evidence="2">Putative transcriptional regulator YdeE</fullName>
    </submittedName>
</protein>
<dbReference type="RefSeq" id="WP_167965054.1">
    <property type="nucleotide sequence ID" value="NZ_JAATJJ010000002.1"/>
</dbReference>
<dbReference type="AlphaFoldDB" id="A0A846QZ75"/>
<dbReference type="InterPro" id="IPR010499">
    <property type="entry name" value="AraC_E-bd"/>
</dbReference>
<dbReference type="PANTHER" id="PTHR36444">
    <property type="entry name" value="TRANSCRIPTIONAL REGULATOR PROTEIN YOBU-RELATED"/>
    <property type="match status" value="1"/>
</dbReference>
<feature type="domain" description="AraC effector-binding" evidence="1">
    <location>
        <begin position="1"/>
        <end position="152"/>
    </location>
</feature>
<reference evidence="2 3" key="1">
    <citation type="submission" date="2020-03" db="EMBL/GenBank/DDBJ databases">
        <title>Genomic Encyclopedia of Type Strains, Phase IV (KMG-IV): sequencing the most valuable type-strain genomes for metagenomic binning, comparative biology and taxonomic classification.</title>
        <authorList>
            <person name="Goeker M."/>
        </authorList>
    </citation>
    <scope>NUCLEOTIDE SEQUENCE [LARGE SCALE GENOMIC DNA]</scope>
    <source>
        <strain evidence="2 3">DSM 29762</strain>
    </source>
</reference>
<accession>A0A846QZ75</accession>
<dbReference type="Gene3D" id="3.20.80.10">
    <property type="entry name" value="Regulatory factor, effector binding domain"/>
    <property type="match status" value="1"/>
</dbReference>
<dbReference type="InterPro" id="IPR029441">
    <property type="entry name" value="Cass2"/>
</dbReference>
<evidence type="ECO:0000259" key="1">
    <source>
        <dbReference type="SMART" id="SM00871"/>
    </source>
</evidence>
<evidence type="ECO:0000313" key="2">
    <source>
        <dbReference type="EMBL" id="NJB72230.1"/>
    </source>
</evidence>
<sequence>MKKHQLSAFQVIGISVRTTNENGQAKKDIGNLWSEFMSKNIVTKIPNVLDETIYAVYTDYDKDHTKPYTTILGYKVWSLDTIPEGMVGKEIEPATYTKFTAKGDLTDNAVKDEWDKIWNTDLNRTYISDFEVYGKKAIDPTHGEADIYIGVK</sequence>
<dbReference type="PANTHER" id="PTHR36444:SF2">
    <property type="entry name" value="TRANSCRIPTIONAL REGULATOR PROTEIN YOBU-RELATED"/>
    <property type="match status" value="1"/>
</dbReference>
<dbReference type="EMBL" id="JAATJJ010000002">
    <property type="protein sequence ID" value="NJB72230.1"/>
    <property type="molecule type" value="Genomic_DNA"/>
</dbReference>
<comment type="caution">
    <text evidence="2">The sequence shown here is derived from an EMBL/GenBank/DDBJ whole genome shotgun (WGS) entry which is preliminary data.</text>
</comment>
<dbReference type="SMART" id="SM00871">
    <property type="entry name" value="AraC_E_bind"/>
    <property type="match status" value="1"/>
</dbReference>
<evidence type="ECO:0000313" key="3">
    <source>
        <dbReference type="Proteomes" id="UP000590442"/>
    </source>
</evidence>